<evidence type="ECO:0000313" key="1">
    <source>
        <dbReference type="EMBL" id="GFY11698.1"/>
    </source>
</evidence>
<proteinExistence type="predicted"/>
<name>A0A8X6SHT1_TRICX</name>
<dbReference type="AlphaFoldDB" id="A0A8X6SHT1"/>
<dbReference type="Proteomes" id="UP000887159">
    <property type="component" value="Unassembled WGS sequence"/>
</dbReference>
<keyword evidence="2" id="KW-1185">Reference proteome</keyword>
<accession>A0A8X6SHT1</accession>
<sequence length="131" mass="14364">MPNGCDPEPNVSNLFCETTSEMASELMVIWSTDDFHAAACKQFVGVSQFLMKAQRLKQVDGLNLSIKAVFGKTHKIFQGTAKCSNLPRGGLSDLQTCHLGPPAPKGTSSLRDSSYKFDVQQKVLEPIFQLL</sequence>
<protein>
    <submittedName>
        <fullName evidence="1">Uncharacterized protein</fullName>
    </submittedName>
</protein>
<gene>
    <name evidence="1" type="ORF">TNCV_1528911</name>
</gene>
<dbReference type="EMBL" id="BMAU01021308">
    <property type="protein sequence ID" value="GFY11698.1"/>
    <property type="molecule type" value="Genomic_DNA"/>
</dbReference>
<comment type="caution">
    <text evidence="1">The sequence shown here is derived from an EMBL/GenBank/DDBJ whole genome shotgun (WGS) entry which is preliminary data.</text>
</comment>
<reference evidence="1" key="1">
    <citation type="submission" date="2020-08" db="EMBL/GenBank/DDBJ databases">
        <title>Multicomponent nature underlies the extraordinary mechanical properties of spider dragline silk.</title>
        <authorList>
            <person name="Kono N."/>
            <person name="Nakamura H."/>
            <person name="Mori M."/>
            <person name="Yoshida Y."/>
            <person name="Ohtoshi R."/>
            <person name="Malay A.D."/>
            <person name="Moran D.A.P."/>
            <person name="Tomita M."/>
            <person name="Numata K."/>
            <person name="Arakawa K."/>
        </authorList>
    </citation>
    <scope>NUCLEOTIDE SEQUENCE</scope>
</reference>
<organism evidence="1 2">
    <name type="scientific">Trichonephila clavipes</name>
    <name type="common">Golden silk orbweaver</name>
    <name type="synonym">Nephila clavipes</name>
    <dbReference type="NCBI Taxonomy" id="2585209"/>
    <lineage>
        <taxon>Eukaryota</taxon>
        <taxon>Metazoa</taxon>
        <taxon>Ecdysozoa</taxon>
        <taxon>Arthropoda</taxon>
        <taxon>Chelicerata</taxon>
        <taxon>Arachnida</taxon>
        <taxon>Araneae</taxon>
        <taxon>Araneomorphae</taxon>
        <taxon>Entelegynae</taxon>
        <taxon>Araneoidea</taxon>
        <taxon>Nephilidae</taxon>
        <taxon>Trichonephila</taxon>
    </lineage>
</organism>
<evidence type="ECO:0000313" key="2">
    <source>
        <dbReference type="Proteomes" id="UP000887159"/>
    </source>
</evidence>